<evidence type="ECO:0000256" key="2">
    <source>
        <dbReference type="ARBA" id="ARBA00023015"/>
    </source>
</evidence>
<dbReference type="PANTHER" id="PTHR30346">
    <property type="entry name" value="TRANSCRIPTIONAL DUAL REGULATOR HCAR-RELATED"/>
    <property type="match status" value="1"/>
</dbReference>
<dbReference type="Pfam" id="PF00126">
    <property type="entry name" value="HTH_1"/>
    <property type="match status" value="1"/>
</dbReference>
<proteinExistence type="inferred from homology"/>
<dbReference type="PANTHER" id="PTHR30346:SF28">
    <property type="entry name" value="HTH-TYPE TRANSCRIPTIONAL REGULATOR CYNR"/>
    <property type="match status" value="1"/>
</dbReference>
<dbReference type="SUPFAM" id="SSF53850">
    <property type="entry name" value="Periplasmic binding protein-like II"/>
    <property type="match status" value="1"/>
</dbReference>
<feature type="coiled-coil region" evidence="5">
    <location>
        <begin position="22"/>
        <end position="49"/>
    </location>
</feature>
<keyword evidence="2" id="KW-0805">Transcription regulation</keyword>
<dbReference type="Gene3D" id="1.10.10.10">
    <property type="entry name" value="Winged helix-like DNA-binding domain superfamily/Winged helix DNA-binding domain"/>
    <property type="match status" value="1"/>
</dbReference>
<comment type="caution">
    <text evidence="7">The sequence shown here is derived from an EMBL/GenBank/DDBJ whole genome shotgun (WGS) entry which is preliminary data.</text>
</comment>
<dbReference type="AlphaFoldDB" id="A0A934VCC0"/>
<feature type="domain" description="HTH lysR-type" evidence="6">
    <location>
        <begin position="1"/>
        <end position="58"/>
    </location>
</feature>
<gene>
    <name evidence="7" type="ORF">JIN84_14420</name>
</gene>
<dbReference type="InterPro" id="IPR000847">
    <property type="entry name" value="LysR_HTH_N"/>
</dbReference>
<dbReference type="Proteomes" id="UP000600139">
    <property type="component" value="Unassembled WGS sequence"/>
</dbReference>
<dbReference type="CDD" id="cd08414">
    <property type="entry name" value="PBP2_LTTR_aromatics_like"/>
    <property type="match status" value="1"/>
</dbReference>
<keyword evidence="4" id="KW-0804">Transcription</keyword>
<evidence type="ECO:0000256" key="1">
    <source>
        <dbReference type="ARBA" id="ARBA00009437"/>
    </source>
</evidence>
<dbReference type="Gene3D" id="3.40.190.10">
    <property type="entry name" value="Periplasmic binding protein-like II"/>
    <property type="match status" value="2"/>
</dbReference>
<reference evidence="7" key="1">
    <citation type="submission" date="2021-01" db="EMBL/GenBank/DDBJ databases">
        <title>Modified the classification status of verrucomicrobia.</title>
        <authorList>
            <person name="Feng X."/>
        </authorList>
    </citation>
    <scope>NUCLEOTIDE SEQUENCE</scope>
    <source>
        <strain evidence="7">JCM 18052</strain>
    </source>
</reference>
<keyword evidence="8" id="KW-1185">Reference proteome</keyword>
<evidence type="ECO:0000256" key="5">
    <source>
        <dbReference type="SAM" id="Coils"/>
    </source>
</evidence>
<evidence type="ECO:0000256" key="4">
    <source>
        <dbReference type="ARBA" id="ARBA00023163"/>
    </source>
</evidence>
<protein>
    <submittedName>
        <fullName evidence="7">LysR family transcriptional regulator</fullName>
    </submittedName>
</protein>
<dbReference type="InterPro" id="IPR036388">
    <property type="entry name" value="WH-like_DNA-bd_sf"/>
</dbReference>
<dbReference type="InterPro" id="IPR005119">
    <property type="entry name" value="LysR_subst-bd"/>
</dbReference>
<keyword evidence="3" id="KW-0238">DNA-binding</keyword>
<sequence length="306" mass="33498">MELRQLKHFVAVGETGSITAAAKKLRLTQPALSRQIKSLEEELDTALLERGAHSIQLTPAGEILLAEARKLVKFSDAMIEKVKSSTVGEPLRVGYAPSLAGEFLSVAIERFTQFHPRVRVSLYDWSSAEMRAGLENGKLDLILAAPCVGLLEPIKWISLRSYGWQLAMSANHALAGKQRITAGDLDGQKLLLYDREHYPDYWDRITGFFKEHQIQAKIAGEFDGVSSLTAALEGNLGIALLAESSRIDPRQRLITRPLDAEPSRIDVAAGLPADNRTSAQVLAFVEELKHAAADLSRHSAAPESSP</sequence>
<dbReference type="Pfam" id="PF03466">
    <property type="entry name" value="LysR_substrate"/>
    <property type="match status" value="1"/>
</dbReference>
<dbReference type="PROSITE" id="PS50931">
    <property type="entry name" value="HTH_LYSR"/>
    <property type="match status" value="1"/>
</dbReference>
<evidence type="ECO:0000313" key="8">
    <source>
        <dbReference type="Proteomes" id="UP000600139"/>
    </source>
</evidence>
<dbReference type="GO" id="GO:0003700">
    <property type="term" value="F:DNA-binding transcription factor activity"/>
    <property type="evidence" value="ECO:0007669"/>
    <property type="project" value="InterPro"/>
</dbReference>
<accession>A0A934VCC0</accession>
<dbReference type="RefSeq" id="WP_200351741.1">
    <property type="nucleotide sequence ID" value="NZ_BAABHZ010000006.1"/>
</dbReference>
<dbReference type="GO" id="GO:0003677">
    <property type="term" value="F:DNA binding"/>
    <property type="evidence" value="ECO:0007669"/>
    <property type="project" value="UniProtKB-KW"/>
</dbReference>
<dbReference type="SUPFAM" id="SSF46785">
    <property type="entry name" value="Winged helix' DNA-binding domain"/>
    <property type="match status" value="1"/>
</dbReference>
<evidence type="ECO:0000256" key="3">
    <source>
        <dbReference type="ARBA" id="ARBA00023125"/>
    </source>
</evidence>
<dbReference type="InterPro" id="IPR036390">
    <property type="entry name" value="WH_DNA-bd_sf"/>
</dbReference>
<comment type="similarity">
    <text evidence="1">Belongs to the LysR transcriptional regulatory family.</text>
</comment>
<name>A0A934VCC0_9BACT</name>
<dbReference type="EMBL" id="JAENIK010000011">
    <property type="protein sequence ID" value="MBK1816816.1"/>
    <property type="molecule type" value="Genomic_DNA"/>
</dbReference>
<evidence type="ECO:0000313" key="7">
    <source>
        <dbReference type="EMBL" id="MBK1816816.1"/>
    </source>
</evidence>
<organism evidence="7 8">
    <name type="scientific">Luteolibacter yonseiensis</name>
    <dbReference type="NCBI Taxonomy" id="1144680"/>
    <lineage>
        <taxon>Bacteria</taxon>
        <taxon>Pseudomonadati</taxon>
        <taxon>Verrucomicrobiota</taxon>
        <taxon>Verrucomicrobiia</taxon>
        <taxon>Verrucomicrobiales</taxon>
        <taxon>Verrucomicrobiaceae</taxon>
        <taxon>Luteolibacter</taxon>
    </lineage>
</organism>
<dbReference type="FunFam" id="1.10.10.10:FF:000001">
    <property type="entry name" value="LysR family transcriptional regulator"/>
    <property type="match status" value="1"/>
</dbReference>
<dbReference type="GO" id="GO:0032993">
    <property type="term" value="C:protein-DNA complex"/>
    <property type="evidence" value="ECO:0007669"/>
    <property type="project" value="TreeGrafter"/>
</dbReference>
<evidence type="ECO:0000259" key="6">
    <source>
        <dbReference type="PROSITE" id="PS50931"/>
    </source>
</evidence>
<keyword evidence="5" id="KW-0175">Coiled coil</keyword>
<dbReference type="PRINTS" id="PR00039">
    <property type="entry name" value="HTHLYSR"/>
</dbReference>